<gene>
    <name evidence="1" type="ORF">M0811_11855</name>
</gene>
<dbReference type="EMBL" id="JAPDFW010000108">
    <property type="protein sequence ID" value="KAJ5069099.1"/>
    <property type="molecule type" value="Genomic_DNA"/>
</dbReference>
<comment type="caution">
    <text evidence="1">The sequence shown here is derived from an EMBL/GenBank/DDBJ whole genome shotgun (WGS) entry which is preliminary data.</text>
</comment>
<protein>
    <submittedName>
        <fullName evidence="1">Uncharacterized protein</fullName>
    </submittedName>
</protein>
<reference evidence="1" key="1">
    <citation type="submission" date="2022-10" db="EMBL/GenBank/DDBJ databases">
        <title>Novel sulphate-reducing endosymbionts in the free-living metamonad Anaeramoeba.</title>
        <authorList>
            <person name="Jerlstrom-Hultqvist J."/>
            <person name="Cepicka I."/>
            <person name="Gallot-Lavallee L."/>
            <person name="Salas-Leiva D."/>
            <person name="Curtis B.A."/>
            <person name="Zahonova K."/>
            <person name="Pipaliya S."/>
            <person name="Dacks J."/>
            <person name="Roger A.J."/>
        </authorList>
    </citation>
    <scope>NUCLEOTIDE SEQUENCE</scope>
    <source>
        <strain evidence="1">BMAN</strain>
    </source>
</reference>
<proteinExistence type="predicted"/>
<evidence type="ECO:0000313" key="1">
    <source>
        <dbReference type="EMBL" id="KAJ5069099.1"/>
    </source>
</evidence>
<accession>A0A9Q0R6K6</accession>
<sequence>MCGCRFAARALRTFARTHARSLILELLCKGINLFCQEISFIFIIYNLKFGEELGNFKYSALFSHLPAPPPHHHYCR</sequence>
<name>A0A9Q0R6K6_ANAIG</name>
<keyword evidence="2" id="KW-1185">Reference proteome</keyword>
<organism evidence="1 2">
    <name type="scientific">Anaeramoeba ignava</name>
    <name type="common">Anaerobic marine amoeba</name>
    <dbReference type="NCBI Taxonomy" id="1746090"/>
    <lineage>
        <taxon>Eukaryota</taxon>
        <taxon>Metamonada</taxon>
        <taxon>Anaeramoebidae</taxon>
        <taxon>Anaeramoeba</taxon>
    </lineage>
</organism>
<dbReference type="AlphaFoldDB" id="A0A9Q0R6K6"/>
<evidence type="ECO:0000313" key="2">
    <source>
        <dbReference type="Proteomes" id="UP001149090"/>
    </source>
</evidence>
<dbReference type="Proteomes" id="UP001149090">
    <property type="component" value="Unassembled WGS sequence"/>
</dbReference>